<dbReference type="Gene3D" id="1.10.1740.10">
    <property type="match status" value="1"/>
</dbReference>
<dbReference type="SUPFAM" id="SSF88659">
    <property type="entry name" value="Sigma3 and sigma4 domains of RNA polymerase sigma factors"/>
    <property type="match status" value="1"/>
</dbReference>
<dbReference type="InterPro" id="IPR046531">
    <property type="entry name" value="DUF6596"/>
</dbReference>
<dbReference type="NCBIfam" id="TIGR02937">
    <property type="entry name" value="sigma70-ECF"/>
    <property type="match status" value="1"/>
</dbReference>
<keyword evidence="5" id="KW-1185">Reference proteome</keyword>
<dbReference type="InterPro" id="IPR013324">
    <property type="entry name" value="RNA_pol_sigma_r3/r4-like"/>
</dbReference>
<dbReference type="InterPro" id="IPR013249">
    <property type="entry name" value="RNA_pol_sigma70_r4_t2"/>
</dbReference>
<evidence type="ECO:0000259" key="1">
    <source>
        <dbReference type="Pfam" id="PF04542"/>
    </source>
</evidence>
<feature type="domain" description="DUF6596" evidence="3">
    <location>
        <begin position="182"/>
        <end position="278"/>
    </location>
</feature>
<dbReference type="GO" id="GO:0006352">
    <property type="term" value="P:DNA-templated transcription initiation"/>
    <property type="evidence" value="ECO:0007669"/>
    <property type="project" value="InterPro"/>
</dbReference>
<dbReference type="AlphaFoldDB" id="A0A2R4MCL4"/>
<dbReference type="InterPro" id="IPR014284">
    <property type="entry name" value="RNA_pol_sigma-70_dom"/>
</dbReference>
<dbReference type="Gene3D" id="1.25.40.10">
    <property type="entry name" value="Tetratricopeptide repeat domain"/>
    <property type="match status" value="1"/>
</dbReference>
<dbReference type="Pfam" id="PF04542">
    <property type="entry name" value="Sigma70_r2"/>
    <property type="match status" value="1"/>
</dbReference>
<dbReference type="Pfam" id="PF08281">
    <property type="entry name" value="Sigma70_r4_2"/>
    <property type="match status" value="1"/>
</dbReference>
<dbReference type="InterPro" id="IPR013325">
    <property type="entry name" value="RNA_pol_sigma_r2"/>
</dbReference>
<sequence length="416" mass="46306">MTPIEVELTRIVRANSGRILSALIKITQDFTLAQDALQDAITQAIAQWPESGPPQNGGAWLYVAAKRRAIDLVRKESRHHADATQQILTDLQHDQDETAEWEQDIPDERLRLIFTCCHPALNVDAQVALTLRTLGGLTVREIARAFLASETTIGQRITRAKQKIKNANIPYEVPNHEDMQARRAGVLTTIYLIFNESYSAYEGQSLTREDLANEAIRLCAILNRLDPDPETAGLLCLMRLTHARRAARLDAAGDFVPLDKQDRSLWDQTEIEAAHAQLLDVFANGQFGPFQLQAAISALHCLAPSWAETDWQQIFALYGALAAYDPSPVVRLNQAVALANMGGHNKALEQLNTLEAELGNYQPFYAARADILSRCGEEKAAQIDYDRAIELSKNKVEKNFLFQKKSALAASLKNNK</sequence>
<dbReference type="RefSeq" id="WP_117395301.1">
    <property type="nucleotide sequence ID" value="NZ_CP021330.1"/>
</dbReference>
<dbReference type="GO" id="GO:0016987">
    <property type="term" value="F:sigma factor activity"/>
    <property type="evidence" value="ECO:0007669"/>
    <property type="project" value="InterPro"/>
</dbReference>
<gene>
    <name evidence="4" type="ORF">MXMO3_01250</name>
</gene>
<dbReference type="EMBL" id="CP021330">
    <property type="protein sequence ID" value="AVX03781.1"/>
    <property type="molecule type" value="Genomic_DNA"/>
</dbReference>
<dbReference type="Pfam" id="PF20239">
    <property type="entry name" value="DUF6596"/>
    <property type="match status" value="1"/>
</dbReference>
<organism evidence="4 5">
    <name type="scientific">Maritalea myrionectae</name>
    <dbReference type="NCBI Taxonomy" id="454601"/>
    <lineage>
        <taxon>Bacteria</taxon>
        <taxon>Pseudomonadati</taxon>
        <taxon>Pseudomonadota</taxon>
        <taxon>Alphaproteobacteria</taxon>
        <taxon>Hyphomicrobiales</taxon>
        <taxon>Devosiaceae</taxon>
        <taxon>Maritalea</taxon>
    </lineage>
</organism>
<accession>A0A2R4MCL4</accession>
<dbReference type="GO" id="GO:0003677">
    <property type="term" value="F:DNA binding"/>
    <property type="evidence" value="ECO:0007669"/>
    <property type="project" value="InterPro"/>
</dbReference>
<evidence type="ECO:0000259" key="2">
    <source>
        <dbReference type="Pfam" id="PF08281"/>
    </source>
</evidence>
<dbReference type="PANTHER" id="PTHR47756">
    <property type="entry name" value="BLL6612 PROTEIN-RELATED"/>
    <property type="match status" value="1"/>
</dbReference>
<dbReference type="InterPro" id="IPR007627">
    <property type="entry name" value="RNA_pol_sigma70_r2"/>
</dbReference>
<dbReference type="SUPFAM" id="SSF88946">
    <property type="entry name" value="Sigma2 domain of RNA polymerase sigma factors"/>
    <property type="match status" value="1"/>
</dbReference>
<evidence type="ECO:0000313" key="5">
    <source>
        <dbReference type="Proteomes" id="UP000258927"/>
    </source>
</evidence>
<evidence type="ECO:0000313" key="4">
    <source>
        <dbReference type="EMBL" id="AVX03781.1"/>
    </source>
</evidence>
<feature type="domain" description="RNA polymerase sigma-70 region 2" evidence="1">
    <location>
        <begin position="12"/>
        <end position="78"/>
    </location>
</feature>
<dbReference type="STRING" id="1122213.GCA_000423365_01547"/>
<dbReference type="InterPro" id="IPR011990">
    <property type="entry name" value="TPR-like_helical_dom_sf"/>
</dbReference>
<proteinExistence type="predicted"/>
<dbReference type="SUPFAM" id="SSF48452">
    <property type="entry name" value="TPR-like"/>
    <property type="match status" value="1"/>
</dbReference>
<name>A0A2R4MCL4_9HYPH</name>
<evidence type="ECO:0000259" key="3">
    <source>
        <dbReference type="Pfam" id="PF20239"/>
    </source>
</evidence>
<reference evidence="4 5" key="1">
    <citation type="submission" date="2017-05" db="EMBL/GenBank/DDBJ databases">
        <title>Genome Analysis of Maritalea myrionectae HL2708#5.</title>
        <authorList>
            <consortium name="Cotde Inc.-PKNU"/>
            <person name="Jang D."/>
            <person name="Oh H.-M."/>
        </authorList>
    </citation>
    <scope>NUCLEOTIDE SEQUENCE [LARGE SCALE GENOMIC DNA]</scope>
    <source>
        <strain evidence="4 5">HL2708#5</strain>
    </source>
</reference>
<dbReference type="KEGG" id="mmyr:MXMO3_01250"/>
<dbReference type="InterPro" id="IPR036388">
    <property type="entry name" value="WH-like_DNA-bd_sf"/>
</dbReference>
<feature type="domain" description="RNA polymerase sigma factor 70 region 4 type 2" evidence="2">
    <location>
        <begin position="113"/>
        <end position="164"/>
    </location>
</feature>
<dbReference type="Gene3D" id="1.10.10.10">
    <property type="entry name" value="Winged helix-like DNA-binding domain superfamily/Winged helix DNA-binding domain"/>
    <property type="match status" value="1"/>
</dbReference>
<dbReference type="Proteomes" id="UP000258927">
    <property type="component" value="Chromosome"/>
</dbReference>
<dbReference type="PANTHER" id="PTHR47756:SF2">
    <property type="entry name" value="BLL6612 PROTEIN"/>
    <property type="match status" value="1"/>
</dbReference>
<protein>
    <submittedName>
        <fullName evidence="4">Uncharacterized protein</fullName>
    </submittedName>
</protein>